<dbReference type="SUPFAM" id="SSF54534">
    <property type="entry name" value="FKBP-like"/>
    <property type="match status" value="1"/>
</dbReference>
<evidence type="ECO:0000256" key="2">
    <source>
        <dbReference type="ARBA" id="ARBA00004496"/>
    </source>
</evidence>
<dbReference type="RefSeq" id="WP_258331651.1">
    <property type="nucleotide sequence ID" value="NZ_JAPTGG010000007.1"/>
</dbReference>
<evidence type="ECO:0000256" key="8">
    <source>
        <dbReference type="ARBA" id="ARBA00037071"/>
    </source>
</evidence>
<evidence type="ECO:0000256" key="7">
    <source>
        <dbReference type="ARBA" id="ARBA00023235"/>
    </source>
</evidence>
<dbReference type="AlphaFoldDB" id="A0A9J6RMF7"/>
<comment type="function">
    <text evidence="8">Also involved in hydrogenase metallocenter assembly, probably by participating in the nickel insertion step. This function in hydrogenase biosynthesis requires chaperone activity and the presence of the metal-binding domain, but not PPIase activity.</text>
</comment>
<evidence type="ECO:0000256" key="4">
    <source>
        <dbReference type="ARBA" id="ARBA00022490"/>
    </source>
</evidence>
<dbReference type="InterPro" id="IPR001179">
    <property type="entry name" value="PPIase_FKBP_dom"/>
</dbReference>
<evidence type="ECO:0000259" key="11">
    <source>
        <dbReference type="PROSITE" id="PS50059"/>
    </source>
</evidence>
<keyword evidence="4" id="KW-0963">Cytoplasm</keyword>
<keyword evidence="5 9" id="KW-0697">Rotamase</keyword>
<dbReference type="GO" id="GO:0042026">
    <property type="term" value="P:protein refolding"/>
    <property type="evidence" value="ECO:0007669"/>
    <property type="project" value="UniProtKB-ARBA"/>
</dbReference>
<dbReference type="EMBL" id="JAPTGG010000007">
    <property type="protein sequence ID" value="MCZ0865505.1"/>
    <property type="molecule type" value="Genomic_DNA"/>
</dbReference>
<dbReference type="Proteomes" id="UP001069090">
    <property type="component" value="Unassembled WGS sequence"/>
</dbReference>
<feature type="domain" description="PPIase FKBP-type" evidence="11">
    <location>
        <begin position="6"/>
        <end position="80"/>
    </location>
</feature>
<dbReference type="Gene3D" id="3.10.50.40">
    <property type="match status" value="1"/>
</dbReference>
<comment type="similarity">
    <text evidence="3 10">Belongs to the FKBP-type PPIase family.</text>
</comment>
<comment type="subcellular location">
    <subcellularLocation>
        <location evidence="2">Cytoplasm</location>
    </subcellularLocation>
</comment>
<proteinExistence type="inferred from homology"/>
<keyword evidence="13" id="KW-1185">Reference proteome</keyword>
<dbReference type="GO" id="GO:0003755">
    <property type="term" value="F:peptidyl-prolyl cis-trans isomerase activity"/>
    <property type="evidence" value="ECO:0007669"/>
    <property type="project" value="UniProtKB-UniRule"/>
</dbReference>
<keyword evidence="7 9" id="KW-0413">Isomerase</keyword>
<name>A0A9J6RMF7_9GAMM</name>
<accession>A0A9J6RMF7</accession>
<dbReference type="Pfam" id="PF00254">
    <property type="entry name" value="FKBP_C"/>
    <property type="match status" value="1"/>
</dbReference>
<gene>
    <name evidence="12" type="ORF">O0V09_09855</name>
</gene>
<dbReference type="PANTHER" id="PTHR47861:SF3">
    <property type="entry name" value="FKBP-TYPE PEPTIDYL-PROLYL CIS-TRANS ISOMERASE SLYD"/>
    <property type="match status" value="1"/>
</dbReference>
<evidence type="ECO:0000313" key="12">
    <source>
        <dbReference type="EMBL" id="MCZ0865505.1"/>
    </source>
</evidence>
<dbReference type="InterPro" id="IPR046357">
    <property type="entry name" value="PPIase_dom_sf"/>
</dbReference>
<evidence type="ECO:0000256" key="6">
    <source>
        <dbReference type="ARBA" id="ARBA00023186"/>
    </source>
</evidence>
<comment type="caution">
    <text evidence="12">The sequence shown here is derived from an EMBL/GenBank/DDBJ whole genome shotgun (WGS) entry which is preliminary data.</text>
</comment>
<evidence type="ECO:0000256" key="10">
    <source>
        <dbReference type="RuleBase" id="RU003915"/>
    </source>
</evidence>
<reference evidence="12 13" key="1">
    <citation type="submission" date="2022-12" db="EMBL/GenBank/DDBJ databases">
        <title>Dasania phycosphaerae sp. nov., isolated from particulate material of the south coast of Korea.</title>
        <authorList>
            <person name="Jiang Y."/>
        </authorList>
    </citation>
    <scope>NUCLEOTIDE SEQUENCE [LARGE SCALE GENOMIC DNA]</scope>
    <source>
        <strain evidence="12 13">GY-19</strain>
    </source>
</reference>
<evidence type="ECO:0000313" key="13">
    <source>
        <dbReference type="Proteomes" id="UP001069090"/>
    </source>
</evidence>
<keyword evidence="6" id="KW-0143">Chaperone</keyword>
<comment type="catalytic activity">
    <reaction evidence="1 9 10">
        <text>[protein]-peptidylproline (omega=180) = [protein]-peptidylproline (omega=0)</text>
        <dbReference type="Rhea" id="RHEA:16237"/>
        <dbReference type="Rhea" id="RHEA-COMP:10747"/>
        <dbReference type="Rhea" id="RHEA-COMP:10748"/>
        <dbReference type="ChEBI" id="CHEBI:83833"/>
        <dbReference type="ChEBI" id="CHEBI:83834"/>
        <dbReference type="EC" id="5.2.1.8"/>
    </reaction>
</comment>
<dbReference type="EC" id="5.2.1.8" evidence="10"/>
<sequence>MQATKDSVVSFHYSLYDAQGEQIESSLNGDPSLFLFGHNNVLAGVENAIAGKVAGDKIEVELAPEDAFGVRKEGMQQRVPAKYLKHEGKMKPGQTVRINTEQGMQVGTVVKVGKFNVDVDLNHPLVDQTVRFDIEVMDVRPATEEEITHGHAHGKGGHEH</sequence>
<dbReference type="PANTHER" id="PTHR47861">
    <property type="entry name" value="FKBP-TYPE PEPTIDYL-PROLYL CIS-TRANS ISOMERASE SLYD"/>
    <property type="match status" value="1"/>
</dbReference>
<evidence type="ECO:0000256" key="9">
    <source>
        <dbReference type="PROSITE-ProRule" id="PRU00277"/>
    </source>
</evidence>
<dbReference type="GO" id="GO:0005737">
    <property type="term" value="C:cytoplasm"/>
    <property type="evidence" value="ECO:0007669"/>
    <property type="project" value="UniProtKB-SubCell"/>
</dbReference>
<organism evidence="12 13">
    <name type="scientific">Dasania phycosphaerae</name>
    <dbReference type="NCBI Taxonomy" id="2950436"/>
    <lineage>
        <taxon>Bacteria</taxon>
        <taxon>Pseudomonadati</taxon>
        <taxon>Pseudomonadota</taxon>
        <taxon>Gammaproteobacteria</taxon>
        <taxon>Cellvibrionales</taxon>
        <taxon>Spongiibacteraceae</taxon>
        <taxon>Dasania</taxon>
    </lineage>
</organism>
<dbReference type="PROSITE" id="PS50059">
    <property type="entry name" value="FKBP_PPIASE"/>
    <property type="match status" value="1"/>
</dbReference>
<evidence type="ECO:0000256" key="3">
    <source>
        <dbReference type="ARBA" id="ARBA00006577"/>
    </source>
</evidence>
<evidence type="ECO:0000256" key="1">
    <source>
        <dbReference type="ARBA" id="ARBA00000971"/>
    </source>
</evidence>
<protein>
    <recommendedName>
        <fullName evidence="10">Peptidyl-prolyl cis-trans isomerase</fullName>
        <ecNumber evidence="10">5.2.1.8</ecNumber>
    </recommendedName>
</protein>
<evidence type="ECO:0000256" key="5">
    <source>
        <dbReference type="ARBA" id="ARBA00023110"/>
    </source>
</evidence>